<name>M4SXK6_9TRYP</name>
<feature type="signal peptide" evidence="2">
    <location>
        <begin position="1"/>
        <end position="25"/>
    </location>
</feature>
<proteinExistence type="predicted"/>
<feature type="region of interest" description="Disordered" evidence="1">
    <location>
        <begin position="194"/>
        <end position="261"/>
    </location>
</feature>
<accession>M4SXK6</accession>
<reference evidence="3" key="2">
    <citation type="journal article" date="2014" name="Mol. Biochem. Parasitol.">
        <title>Capturing the variant surface glycoprotein repertoire (the VSGnome) of Trypanosoma brucei Lister 427.</title>
        <authorList>
            <person name="Cross G.A."/>
            <person name="Kim H.S."/>
            <person name="Wickstead B."/>
        </authorList>
    </citation>
    <scope>NUCLEOTIDE SEQUENCE</scope>
    <source>
        <strain evidence="3">Lister 427</strain>
    </source>
</reference>
<evidence type="ECO:0000256" key="2">
    <source>
        <dbReference type="SAM" id="SignalP"/>
    </source>
</evidence>
<organism evidence="3">
    <name type="scientific">Trypanosoma brucei</name>
    <dbReference type="NCBI Taxonomy" id="5691"/>
    <lineage>
        <taxon>Eukaryota</taxon>
        <taxon>Discoba</taxon>
        <taxon>Euglenozoa</taxon>
        <taxon>Kinetoplastea</taxon>
        <taxon>Metakinetoplastina</taxon>
        <taxon>Trypanosomatida</taxon>
        <taxon>Trypanosomatidae</taxon>
        <taxon>Trypanosoma</taxon>
    </lineage>
</organism>
<dbReference type="SUPFAM" id="SSF58087">
    <property type="entry name" value="Variant surface glycoprotein (N-terminal domain)"/>
    <property type="match status" value="1"/>
</dbReference>
<sequence>MPKAAGRFLPQLLFAALFTLMEISAQDAELDAAANKVVQPCDEAAYLSKLLRNWKGDIGAKLDAVKLHEEDALTWQLAAAVDTEDEGSRARTALALLSENRARKAREAAEIAKAKLEPAIATLTSRVAAVIAVSKATPGTVKGRQATSAVGNPAELATTSAECPITFTMKSAADTCGLSKIAGTEINSLNLDTKTKQKGQASSGHILRTDSVKGQSIGSRRGRNDRRFDYKRQQALPWQQRQRRHKKGGCRADSNTDLRTR</sequence>
<evidence type="ECO:0000313" key="3">
    <source>
        <dbReference type="EMBL" id="AGH60789.1"/>
    </source>
</evidence>
<dbReference type="AlphaFoldDB" id="M4SXK6"/>
<keyword evidence="2" id="KW-0732">Signal</keyword>
<feature type="compositionally biased region" description="Polar residues" evidence="1">
    <location>
        <begin position="194"/>
        <end position="203"/>
    </location>
</feature>
<reference evidence="3" key="1">
    <citation type="submission" date="2013-02" db="EMBL/GenBank/DDBJ databases">
        <authorList>
            <person name="Cross G.A.M."/>
            <person name="Kim H.-S."/>
            <person name="Wickstead B."/>
        </authorList>
    </citation>
    <scope>NUCLEOTIDE SEQUENCE</scope>
    <source>
        <strain evidence="3">Lister 427</strain>
    </source>
</reference>
<evidence type="ECO:0000256" key="1">
    <source>
        <dbReference type="SAM" id="MobiDB-lite"/>
    </source>
</evidence>
<dbReference type="EMBL" id="KC613358">
    <property type="protein sequence ID" value="AGH60789.1"/>
    <property type="molecule type" value="Genomic_DNA"/>
</dbReference>
<feature type="chain" id="PRO_5004058539" evidence="2">
    <location>
        <begin position="26"/>
        <end position="261"/>
    </location>
</feature>
<protein>
    <submittedName>
        <fullName evidence="3">Variant surface glycoprotein 1883</fullName>
    </submittedName>
</protein>